<dbReference type="HAMAP" id="MF_01518">
    <property type="entry name" value="Adenine_deamin"/>
    <property type="match status" value="1"/>
</dbReference>
<evidence type="ECO:0000313" key="11">
    <source>
        <dbReference type="EMBL" id="KAA1278620.1"/>
    </source>
</evidence>
<dbReference type="EMBL" id="QRDC01000006">
    <property type="protein sequence ID" value="KAA1278620.1"/>
    <property type="molecule type" value="Genomic_DNA"/>
</dbReference>
<evidence type="ECO:0000256" key="6">
    <source>
        <dbReference type="ARBA" id="ARBA00047720"/>
    </source>
</evidence>
<dbReference type="AlphaFoldDB" id="A0A6N6K3T9"/>
<evidence type="ECO:0000256" key="7">
    <source>
        <dbReference type="ARBA" id="ARBA00069718"/>
    </source>
</evidence>
<name>A0A6N6K3T9_9ENTR</name>
<evidence type="ECO:0000256" key="3">
    <source>
        <dbReference type="ARBA" id="ARBA00012782"/>
    </source>
</evidence>
<dbReference type="InterPro" id="IPR026912">
    <property type="entry name" value="Adenine_deam_C"/>
</dbReference>
<dbReference type="Proteomes" id="UP000468420">
    <property type="component" value="Unassembled WGS sequence"/>
</dbReference>
<dbReference type="PANTHER" id="PTHR11113:SF2">
    <property type="entry name" value="ADENINE DEAMINASE"/>
    <property type="match status" value="1"/>
</dbReference>
<dbReference type="FunFam" id="3.20.20.140:FF:000016">
    <property type="entry name" value="Adenine deaminase"/>
    <property type="match status" value="1"/>
</dbReference>
<keyword evidence="5 8" id="KW-0464">Manganese</keyword>
<evidence type="ECO:0000256" key="5">
    <source>
        <dbReference type="ARBA" id="ARBA00023211"/>
    </source>
</evidence>
<comment type="caution">
    <text evidence="11">The sequence shown here is derived from an EMBL/GenBank/DDBJ whole genome shotgun (WGS) entry which is preliminary data.</text>
</comment>
<dbReference type="InterPro" id="IPR032466">
    <property type="entry name" value="Metal_Hydrolase"/>
</dbReference>
<protein>
    <recommendedName>
        <fullName evidence="7 8">Adenine deaminase</fullName>
        <shortName evidence="8">Adenase</shortName>
        <shortName evidence="8">Adenine aminase</shortName>
        <ecNumber evidence="3 8">3.5.4.2</ecNumber>
    </recommendedName>
</protein>
<proteinExistence type="inferred from homology"/>
<dbReference type="GO" id="GO:0006146">
    <property type="term" value="P:adenine catabolic process"/>
    <property type="evidence" value="ECO:0007669"/>
    <property type="project" value="InterPro"/>
</dbReference>
<comment type="cofactor">
    <cofactor evidence="1 8">
        <name>Mn(2+)</name>
        <dbReference type="ChEBI" id="CHEBI:29035"/>
    </cofactor>
</comment>
<comment type="subunit">
    <text evidence="8">Homodimer.</text>
</comment>
<gene>
    <name evidence="8" type="primary">ade</name>
    <name evidence="11" type="ORF">DXF85_09225</name>
</gene>
<accession>A0A6N6K3T9</accession>
<evidence type="ECO:0000256" key="1">
    <source>
        <dbReference type="ARBA" id="ARBA00001936"/>
    </source>
</evidence>
<dbReference type="NCBIfam" id="TIGR01178">
    <property type="entry name" value="ade"/>
    <property type="match status" value="1"/>
</dbReference>
<keyword evidence="4 8" id="KW-0378">Hydrolase</keyword>
<comment type="similarity">
    <text evidence="2 8">Belongs to the metallo-dependent hydrolases superfamily. Adenine deaminase family.</text>
</comment>
<dbReference type="CDD" id="cd01295">
    <property type="entry name" value="AdeC"/>
    <property type="match status" value="1"/>
</dbReference>
<organism evidence="11 12">
    <name type="scientific">Citrobacter pasteurii</name>
    <dbReference type="NCBI Taxonomy" id="1563222"/>
    <lineage>
        <taxon>Bacteria</taxon>
        <taxon>Pseudomonadati</taxon>
        <taxon>Pseudomonadota</taxon>
        <taxon>Gammaproteobacteria</taxon>
        <taxon>Enterobacterales</taxon>
        <taxon>Enterobacteriaceae</taxon>
        <taxon>Citrobacter</taxon>
    </lineage>
</organism>
<dbReference type="NCBIfam" id="NF007457">
    <property type="entry name" value="PRK10027.1"/>
    <property type="match status" value="1"/>
</dbReference>
<feature type="domain" description="Adenine deaminase C-terminal" evidence="10">
    <location>
        <begin position="434"/>
        <end position="579"/>
    </location>
</feature>
<dbReference type="InterPro" id="IPR011059">
    <property type="entry name" value="Metal-dep_hydrolase_composite"/>
</dbReference>
<evidence type="ECO:0000256" key="2">
    <source>
        <dbReference type="ARBA" id="ARBA00006773"/>
    </source>
</evidence>
<sequence length="590" mass="63911">MNNQSRAKSYQLSRDELQNILAVARGDAPADYMIDHVTVLDLINGGMLPGPIVISGKSIAGIGPAYQDAPARQRIDAGHAVAVPGFIDAHLHIESSMMTPVTFETATLPRGLTTLICDPHEIVNVMGEEGLRWFIRCAEQARQNQFIQVSSCVPALAGSDINGAEFPLAQMLPWRDHPLVMGLAEMMDFPGVVRGDDAILDKLDAFRHLTLDGHCPSLSGKALNAYIAAGVENCHETHTFAEGREKLSAGMALMIREGSAARNLDALAPLINELNSPQCMLCTDDRNPWEIAHEGHIDALIRRLINQHHLPVHLAYRVATWSPACHFGLKHLGLIAPGKQADIVLLSDLNQVEVRQVLVKGLPVNAAELAAGEAERQRRSLPPEGNTIRRQPVSAADLTIPLETDARYRTIEIIPNELITHKRESVWLGDRFDSDDICFIAVLERYGQQTSPALGLLAGFGLRKGALAATVSHDSHNIVVIGHDAREMARAVNQVIANGGGLCVALDGQVVAHLPLPICGLMSQTPAAELAQQIDVLKAACRRCGVMLDEPFIQMAFLSLPVIPALKLTSKGLFDGDAFTFTDIQVKVPS</sequence>
<evidence type="ECO:0000256" key="8">
    <source>
        <dbReference type="HAMAP-Rule" id="MF_01518"/>
    </source>
</evidence>
<dbReference type="InterPro" id="IPR006679">
    <property type="entry name" value="Adenine_deam"/>
</dbReference>
<dbReference type="Pfam" id="PF13382">
    <property type="entry name" value="Adenine_deam_C"/>
    <property type="match status" value="1"/>
</dbReference>
<reference evidence="11 12" key="1">
    <citation type="submission" date="2018-08" db="EMBL/GenBank/DDBJ databases">
        <title>Complete genomic analysis of a Citrobacter pasteurii isolated from cockles (Cerastoderma edule) containing a new chromosomic qnrB allele.</title>
        <authorList>
            <person name="Rodrigues A."/>
            <person name="Baptista T."/>
            <person name="Quesada A."/>
            <person name="Campos M.J."/>
        </authorList>
    </citation>
    <scope>NUCLEOTIDE SEQUENCE [LARGE SCALE GENOMIC DNA]</scope>
    <source>
        <strain evidence="11 12">BA18</strain>
    </source>
</reference>
<dbReference type="EC" id="3.5.4.2" evidence="3 8"/>
<dbReference type="SUPFAM" id="SSF51338">
    <property type="entry name" value="Composite domain of metallo-dependent hydrolases"/>
    <property type="match status" value="1"/>
</dbReference>
<dbReference type="InterPro" id="IPR006680">
    <property type="entry name" value="Amidohydro-rel"/>
</dbReference>
<evidence type="ECO:0000313" key="12">
    <source>
        <dbReference type="Proteomes" id="UP000468420"/>
    </source>
</evidence>
<dbReference type="Pfam" id="PF01979">
    <property type="entry name" value="Amidohydro_1"/>
    <property type="match status" value="1"/>
</dbReference>
<dbReference type="GO" id="GO:0000034">
    <property type="term" value="F:adenine deaminase activity"/>
    <property type="evidence" value="ECO:0007669"/>
    <property type="project" value="UniProtKB-UniRule"/>
</dbReference>
<dbReference type="Gene3D" id="3.20.20.140">
    <property type="entry name" value="Metal-dependent hydrolases"/>
    <property type="match status" value="1"/>
</dbReference>
<comment type="catalytic activity">
    <reaction evidence="6 8">
        <text>adenine + H2O + H(+) = hypoxanthine + NH4(+)</text>
        <dbReference type="Rhea" id="RHEA:23688"/>
        <dbReference type="ChEBI" id="CHEBI:15377"/>
        <dbReference type="ChEBI" id="CHEBI:15378"/>
        <dbReference type="ChEBI" id="CHEBI:16708"/>
        <dbReference type="ChEBI" id="CHEBI:17368"/>
        <dbReference type="ChEBI" id="CHEBI:28938"/>
        <dbReference type="EC" id="3.5.4.2"/>
    </reaction>
</comment>
<evidence type="ECO:0000259" key="9">
    <source>
        <dbReference type="Pfam" id="PF01979"/>
    </source>
</evidence>
<evidence type="ECO:0000256" key="4">
    <source>
        <dbReference type="ARBA" id="ARBA00022801"/>
    </source>
</evidence>
<evidence type="ECO:0000259" key="10">
    <source>
        <dbReference type="Pfam" id="PF13382"/>
    </source>
</evidence>
<dbReference type="PANTHER" id="PTHR11113">
    <property type="entry name" value="N-ACETYLGLUCOSAMINE-6-PHOSPHATE DEACETYLASE"/>
    <property type="match status" value="1"/>
</dbReference>
<dbReference type="SUPFAM" id="SSF51556">
    <property type="entry name" value="Metallo-dependent hydrolases"/>
    <property type="match status" value="1"/>
</dbReference>
<feature type="domain" description="Amidohydrolase-related" evidence="9">
    <location>
        <begin position="82"/>
        <end position="361"/>
    </location>
</feature>
<dbReference type="Gene3D" id="2.30.40.10">
    <property type="entry name" value="Urease, subunit C, domain 1"/>
    <property type="match status" value="1"/>
</dbReference>
<dbReference type="RefSeq" id="WP_149691658.1">
    <property type="nucleotide sequence ID" value="NZ_QRDC01000006.1"/>
</dbReference>